<dbReference type="InterPro" id="IPR024989">
    <property type="entry name" value="MFS_assoc_dom"/>
</dbReference>
<feature type="transmembrane region" description="Helical" evidence="8">
    <location>
        <begin position="12"/>
        <end position="34"/>
    </location>
</feature>
<dbReference type="Gene3D" id="1.20.1250.20">
    <property type="entry name" value="MFS general substrate transporter like domains"/>
    <property type="match status" value="2"/>
</dbReference>
<comment type="caution">
    <text evidence="10">The sequence shown here is derived from an EMBL/GenBank/DDBJ whole genome shotgun (WGS) entry which is preliminary data.</text>
</comment>
<dbReference type="GO" id="GO:0015528">
    <property type="term" value="F:lactose:proton symporter activity"/>
    <property type="evidence" value="ECO:0007669"/>
    <property type="project" value="TreeGrafter"/>
</dbReference>
<evidence type="ECO:0000313" key="10">
    <source>
        <dbReference type="EMBL" id="OAB39809.1"/>
    </source>
</evidence>
<feature type="transmembrane region" description="Helical" evidence="8">
    <location>
        <begin position="334"/>
        <end position="355"/>
    </location>
</feature>
<feature type="transmembrane region" description="Helical" evidence="8">
    <location>
        <begin position="240"/>
        <end position="259"/>
    </location>
</feature>
<keyword evidence="4" id="KW-0997">Cell inner membrane</keyword>
<evidence type="ECO:0000256" key="5">
    <source>
        <dbReference type="ARBA" id="ARBA00022692"/>
    </source>
</evidence>
<dbReference type="AlphaFoldDB" id="A0A169ZH76"/>
<dbReference type="STRING" id="494026.PGLA_18730"/>
<evidence type="ECO:0000256" key="2">
    <source>
        <dbReference type="ARBA" id="ARBA00022448"/>
    </source>
</evidence>
<dbReference type="PANTHER" id="PTHR23522:SF10">
    <property type="entry name" value="3-PHENYLPROPIONIC ACID TRANSPORTER-RELATED"/>
    <property type="match status" value="1"/>
</dbReference>
<keyword evidence="2" id="KW-0813">Transport</keyword>
<dbReference type="InterPro" id="IPR036259">
    <property type="entry name" value="MFS_trans_sf"/>
</dbReference>
<comment type="subcellular location">
    <subcellularLocation>
        <location evidence="1">Cell inner membrane</location>
        <topology evidence="1">Multi-pass membrane protein</topology>
    </subcellularLocation>
</comment>
<organism evidence="10 11">
    <name type="scientific">Paenibacillus glacialis</name>
    <dbReference type="NCBI Taxonomy" id="494026"/>
    <lineage>
        <taxon>Bacteria</taxon>
        <taxon>Bacillati</taxon>
        <taxon>Bacillota</taxon>
        <taxon>Bacilli</taxon>
        <taxon>Bacillales</taxon>
        <taxon>Paenibacillaceae</taxon>
        <taxon>Paenibacillus</taxon>
    </lineage>
</organism>
<feature type="transmembrane region" description="Helical" evidence="8">
    <location>
        <begin position="99"/>
        <end position="116"/>
    </location>
</feature>
<feature type="transmembrane region" description="Helical" evidence="8">
    <location>
        <begin position="294"/>
        <end position="314"/>
    </location>
</feature>
<reference evidence="10 11" key="1">
    <citation type="submission" date="2016-03" db="EMBL/GenBank/DDBJ databases">
        <title>Draft genome sequence of Paenibacillus glacialis DSM 22343.</title>
        <authorList>
            <person name="Shin S.-K."/>
            <person name="Yi H."/>
        </authorList>
    </citation>
    <scope>NUCLEOTIDE SEQUENCE [LARGE SCALE GENOMIC DNA]</scope>
    <source>
        <strain evidence="10 11">DSM 22343</strain>
    </source>
</reference>
<feature type="transmembrane region" description="Helical" evidence="8">
    <location>
        <begin position="361"/>
        <end position="385"/>
    </location>
</feature>
<proteinExistence type="predicted"/>
<dbReference type="GO" id="GO:0005886">
    <property type="term" value="C:plasma membrane"/>
    <property type="evidence" value="ECO:0007669"/>
    <property type="project" value="UniProtKB-SubCell"/>
</dbReference>
<dbReference type="EMBL" id="LVJH01000041">
    <property type="protein sequence ID" value="OAB39809.1"/>
    <property type="molecule type" value="Genomic_DNA"/>
</dbReference>
<evidence type="ECO:0000256" key="3">
    <source>
        <dbReference type="ARBA" id="ARBA00022475"/>
    </source>
</evidence>
<feature type="transmembrane region" description="Helical" evidence="8">
    <location>
        <begin position="74"/>
        <end position="93"/>
    </location>
</feature>
<dbReference type="GO" id="GO:0030395">
    <property type="term" value="F:lactose binding"/>
    <property type="evidence" value="ECO:0007669"/>
    <property type="project" value="TreeGrafter"/>
</dbReference>
<keyword evidence="6 8" id="KW-1133">Transmembrane helix</keyword>
<accession>A0A169ZH76</accession>
<feature type="transmembrane region" description="Helical" evidence="8">
    <location>
        <begin position="46"/>
        <end position="67"/>
    </location>
</feature>
<keyword evidence="3" id="KW-1003">Cell membrane</keyword>
<protein>
    <submittedName>
        <fullName evidence="10">MFS transporter</fullName>
    </submittedName>
</protein>
<feature type="transmembrane region" description="Helical" evidence="8">
    <location>
        <begin position="165"/>
        <end position="182"/>
    </location>
</feature>
<evidence type="ECO:0000256" key="4">
    <source>
        <dbReference type="ARBA" id="ARBA00022519"/>
    </source>
</evidence>
<keyword evidence="5 8" id="KW-0812">Transmembrane</keyword>
<name>A0A169ZH76_9BACL</name>
<keyword evidence="7 8" id="KW-0472">Membrane</keyword>
<evidence type="ECO:0000256" key="6">
    <source>
        <dbReference type="ARBA" id="ARBA00022989"/>
    </source>
</evidence>
<feature type="transmembrane region" description="Helical" evidence="8">
    <location>
        <begin position="203"/>
        <end position="220"/>
    </location>
</feature>
<dbReference type="SUPFAM" id="SSF103473">
    <property type="entry name" value="MFS general substrate transporter"/>
    <property type="match status" value="1"/>
</dbReference>
<sequence>MEANRMNSRMFSYIKAFNFFSYGAIAIYSTYFAIYLQSIGTSTLEIGALMAGGPIVSIIANPLWGYLSDRLGNIRRILIIMLTGNLLVMQLVFLVESYTLIYMFMIVFFFFQMPVFSQSNSLILNSIEGTDHKFGAFRLYGSLGWAVLAVGAGPVIGQIGIDKLWVIYTIMMLIAIGLAFTLPRGGVANSGSGRVNYRTMFSNRTFLLFLLIGLVISIPNSMNSTFVGLYIADLGGNAKLIGWSAFIASIFEIPVFLLLDRYLKKNVRTMVLCLTFVSLLYALRWLLMSGVDTAIQIIFIQTIHCLTFGAFYYIGTQLTAIIVPAEFRASGQAVYALTWGGLSGIAAGFIGGWMFENTGPQSMYTLGGGMAAAGAIGFALLYVYLRVSAVKITMKNKEIS</sequence>
<feature type="transmembrane region" description="Helical" evidence="8">
    <location>
        <begin position="271"/>
        <end position="288"/>
    </location>
</feature>
<feature type="domain" description="Major facilitator superfamily associated" evidence="9">
    <location>
        <begin position="14"/>
        <end position="365"/>
    </location>
</feature>
<evidence type="ECO:0000259" key="9">
    <source>
        <dbReference type="Pfam" id="PF12832"/>
    </source>
</evidence>
<evidence type="ECO:0000256" key="7">
    <source>
        <dbReference type="ARBA" id="ARBA00023136"/>
    </source>
</evidence>
<evidence type="ECO:0000313" key="11">
    <source>
        <dbReference type="Proteomes" id="UP000076967"/>
    </source>
</evidence>
<dbReference type="PANTHER" id="PTHR23522">
    <property type="entry name" value="BLL5896 PROTEIN"/>
    <property type="match status" value="1"/>
</dbReference>
<dbReference type="OrthoDB" id="1650886at2"/>
<evidence type="ECO:0000256" key="1">
    <source>
        <dbReference type="ARBA" id="ARBA00004429"/>
    </source>
</evidence>
<keyword evidence="11" id="KW-1185">Reference proteome</keyword>
<dbReference type="Pfam" id="PF12832">
    <property type="entry name" value="MFS_1_like"/>
    <property type="match status" value="1"/>
</dbReference>
<evidence type="ECO:0000256" key="8">
    <source>
        <dbReference type="SAM" id="Phobius"/>
    </source>
</evidence>
<dbReference type="Proteomes" id="UP000076967">
    <property type="component" value="Unassembled WGS sequence"/>
</dbReference>
<gene>
    <name evidence="10" type="ORF">PGLA_18730</name>
</gene>
<feature type="transmembrane region" description="Helical" evidence="8">
    <location>
        <begin position="137"/>
        <end position="159"/>
    </location>
</feature>